<keyword evidence="8" id="KW-1185">Reference proteome</keyword>
<evidence type="ECO:0000259" key="5">
    <source>
        <dbReference type="PROSITE" id="PS50110"/>
    </source>
</evidence>
<dbReference type="Proteomes" id="UP001057998">
    <property type="component" value="Chromosome 2"/>
</dbReference>
<dbReference type="NCBIfam" id="TIGR00254">
    <property type="entry name" value="GGDEF"/>
    <property type="match status" value="1"/>
</dbReference>
<dbReference type="SUPFAM" id="SSF52172">
    <property type="entry name" value="CheY-like"/>
    <property type="match status" value="1"/>
</dbReference>
<dbReference type="EC" id="2.7.7.65" evidence="1"/>
<dbReference type="CDD" id="cd00156">
    <property type="entry name" value="REC"/>
    <property type="match status" value="1"/>
</dbReference>
<dbReference type="InterPro" id="IPR043128">
    <property type="entry name" value="Rev_trsase/Diguanyl_cyclase"/>
</dbReference>
<dbReference type="CDD" id="cd01949">
    <property type="entry name" value="GGDEF"/>
    <property type="match status" value="1"/>
</dbReference>
<dbReference type="Gene3D" id="3.40.50.2300">
    <property type="match status" value="1"/>
</dbReference>
<dbReference type="InterPro" id="IPR000160">
    <property type="entry name" value="GGDEF_dom"/>
</dbReference>
<evidence type="ECO:0000256" key="2">
    <source>
        <dbReference type="ARBA" id="ARBA00034247"/>
    </source>
</evidence>
<sequence>MDAMRILLVDDVHLERMQLAMRLQRLGHIVEAAASGCEAIEKYPEFDPDLVLLDVSMPDMSGTEVAQQIRERYPDWVPIIFLSGHDEPEMIATAIDMGGDDYLVKPVNKMVLVAKLKAMRRIATMRHELKETHQQLEVVNERLSQLVNEDGLTKVANRRFLDQKLAEMISWHGRNNLSMSIIMIDVDHFKAFNDYYGHLEGDRCLQSIAAELKTTFSRAGELVARYGGEEFVVLISHCDKTRAVKECERLKQSVRLLEIPHTKSTTAELVTVSQGMVAWVPTGLETPENMYQIVDKVLYKAKAQGRNRFVAAEFT</sequence>
<dbReference type="SMART" id="SM00267">
    <property type="entry name" value="GGDEF"/>
    <property type="match status" value="1"/>
</dbReference>
<dbReference type="InterPro" id="IPR050469">
    <property type="entry name" value="Diguanylate_Cyclase"/>
</dbReference>
<feature type="modified residue" description="4-aspartylphosphate" evidence="3">
    <location>
        <position position="54"/>
    </location>
</feature>
<keyword evidence="3" id="KW-0597">Phosphoprotein</keyword>
<feature type="domain" description="Response regulatory" evidence="5">
    <location>
        <begin position="5"/>
        <end position="120"/>
    </location>
</feature>
<dbReference type="SMART" id="SM00448">
    <property type="entry name" value="REC"/>
    <property type="match status" value="1"/>
</dbReference>
<dbReference type="InterPro" id="IPR001789">
    <property type="entry name" value="Sig_transdc_resp-reg_receiver"/>
</dbReference>
<reference evidence="7" key="1">
    <citation type="submission" date="2022-07" db="EMBL/GenBank/DDBJ databases">
        <title>Genome sequencing of Photobacterium atrarenae GJH2-4.</title>
        <authorList>
            <person name="Park S.-J."/>
        </authorList>
    </citation>
    <scope>NUCLEOTIDE SEQUENCE</scope>
    <source>
        <strain evidence="7">GJH2-4</strain>
    </source>
</reference>
<keyword evidence="7" id="KW-0548">Nucleotidyltransferase</keyword>
<evidence type="ECO:0000259" key="6">
    <source>
        <dbReference type="PROSITE" id="PS50887"/>
    </source>
</evidence>
<organism evidence="7 8">
    <name type="scientific">Photobacterium atrarenae</name>
    <dbReference type="NCBI Taxonomy" id="865757"/>
    <lineage>
        <taxon>Bacteria</taxon>
        <taxon>Pseudomonadati</taxon>
        <taxon>Pseudomonadota</taxon>
        <taxon>Gammaproteobacteria</taxon>
        <taxon>Vibrionales</taxon>
        <taxon>Vibrionaceae</taxon>
        <taxon>Photobacterium</taxon>
    </lineage>
</organism>
<dbReference type="RefSeq" id="WP_255391556.1">
    <property type="nucleotide sequence ID" value="NZ_CP101509.1"/>
</dbReference>
<dbReference type="GO" id="GO:0052621">
    <property type="term" value="F:diguanylate cyclase activity"/>
    <property type="evidence" value="ECO:0007669"/>
    <property type="project" value="UniProtKB-EC"/>
</dbReference>
<evidence type="ECO:0000256" key="4">
    <source>
        <dbReference type="SAM" id="Coils"/>
    </source>
</evidence>
<evidence type="ECO:0000313" key="8">
    <source>
        <dbReference type="Proteomes" id="UP001057998"/>
    </source>
</evidence>
<dbReference type="Pfam" id="PF00072">
    <property type="entry name" value="Response_reg"/>
    <property type="match status" value="1"/>
</dbReference>
<name>A0ABY5GLS8_9GAMM</name>
<dbReference type="EMBL" id="CP101509">
    <property type="protein sequence ID" value="UTV30212.1"/>
    <property type="molecule type" value="Genomic_DNA"/>
</dbReference>
<keyword evidence="7" id="KW-0808">Transferase</keyword>
<accession>A0ABY5GLS8</accession>
<dbReference type="InterPro" id="IPR029787">
    <property type="entry name" value="Nucleotide_cyclase"/>
</dbReference>
<dbReference type="PROSITE" id="PS50110">
    <property type="entry name" value="RESPONSE_REGULATORY"/>
    <property type="match status" value="1"/>
</dbReference>
<dbReference type="SUPFAM" id="SSF55073">
    <property type="entry name" value="Nucleotide cyclase"/>
    <property type="match status" value="1"/>
</dbReference>
<dbReference type="PROSITE" id="PS50887">
    <property type="entry name" value="GGDEF"/>
    <property type="match status" value="1"/>
</dbReference>
<dbReference type="InterPro" id="IPR011006">
    <property type="entry name" value="CheY-like_superfamily"/>
</dbReference>
<evidence type="ECO:0000313" key="7">
    <source>
        <dbReference type="EMBL" id="UTV30212.1"/>
    </source>
</evidence>
<comment type="catalytic activity">
    <reaction evidence="2">
        <text>2 GTP = 3',3'-c-di-GMP + 2 diphosphate</text>
        <dbReference type="Rhea" id="RHEA:24898"/>
        <dbReference type="ChEBI" id="CHEBI:33019"/>
        <dbReference type="ChEBI" id="CHEBI:37565"/>
        <dbReference type="ChEBI" id="CHEBI:58805"/>
        <dbReference type="EC" id="2.7.7.65"/>
    </reaction>
</comment>
<dbReference type="Gene3D" id="3.30.70.270">
    <property type="match status" value="1"/>
</dbReference>
<evidence type="ECO:0000256" key="3">
    <source>
        <dbReference type="PROSITE-ProRule" id="PRU00169"/>
    </source>
</evidence>
<gene>
    <name evidence="7" type="ORF">NNL38_16640</name>
</gene>
<dbReference type="PANTHER" id="PTHR45138">
    <property type="entry name" value="REGULATORY COMPONENTS OF SENSORY TRANSDUCTION SYSTEM"/>
    <property type="match status" value="1"/>
</dbReference>
<dbReference type="Pfam" id="PF00990">
    <property type="entry name" value="GGDEF"/>
    <property type="match status" value="1"/>
</dbReference>
<protein>
    <recommendedName>
        <fullName evidence="1">diguanylate cyclase</fullName>
        <ecNumber evidence="1">2.7.7.65</ecNumber>
    </recommendedName>
</protein>
<dbReference type="PANTHER" id="PTHR45138:SF9">
    <property type="entry name" value="DIGUANYLATE CYCLASE DGCM-RELATED"/>
    <property type="match status" value="1"/>
</dbReference>
<feature type="coiled-coil region" evidence="4">
    <location>
        <begin position="122"/>
        <end position="149"/>
    </location>
</feature>
<keyword evidence="4" id="KW-0175">Coiled coil</keyword>
<proteinExistence type="predicted"/>
<evidence type="ECO:0000256" key="1">
    <source>
        <dbReference type="ARBA" id="ARBA00012528"/>
    </source>
</evidence>
<feature type="domain" description="GGDEF" evidence="6">
    <location>
        <begin position="177"/>
        <end position="314"/>
    </location>
</feature>